<organism evidence="1 3">
    <name type="scientific">Rotaria sordida</name>
    <dbReference type="NCBI Taxonomy" id="392033"/>
    <lineage>
        <taxon>Eukaryota</taxon>
        <taxon>Metazoa</taxon>
        <taxon>Spiralia</taxon>
        <taxon>Gnathifera</taxon>
        <taxon>Rotifera</taxon>
        <taxon>Eurotatoria</taxon>
        <taxon>Bdelloidea</taxon>
        <taxon>Philodinida</taxon>
        <taxon>Philodinidae</taxon>
        <taxon>Rotaria</taxon>
    </lineage>
</organism>
<evidence type="ECO:0000313" key="2">
    <source>
        <dbReference type="EMBL" id="CAF3736926.1"/>
    </source>
</evidence>
<dbReference type="Proteomes" id="UP000663864">
    <property type="component" value="Unassembled WGS sequence"/>
</dbReference>
<name>A0A814TMA2_9BILA</name>
<gene>
    <name evidence="2" type="ORF">JBS370_LOCUS11760</name>
    <name evidence="1" type="ORF">ZHD862_LOCUS20810</name>
</gene>
<reference evidence="1" key="1">
    <citation type="submission" date="2021-02" db="EMBL/GenBank/DDBJ databases">
        <authorList>
            <person name="Nowell W R."/>
        </authorList>
    </citation>
    <scope>NUCLEOTIDE SEQUENCE</scope>
</reference>
<dbReference type="InterPro" id="IPR043136">
    <property type="entry name" value="B30.2/SPRY_sf"/>
</dbReference>
<dbReference type="Gene3D" id="2.60.120.920">
    <property type="match status" value="1"/>
</dbReference>
<evidence type="ECO:0000313" key="1">
    <source>
        <dbReference type="EMBL" id="CAF1163352.1"/>
    </source>
</evidence>
<comment type="caution">
    <text evidence="1">The sequence shown here is derived from an EMBL/GenBank/DDBJ whole genome shotgun (WGS) entry which is preliminary data.</text>
</comment>
<evidence type="ECO:0000313" key="3">
    <source>
        <dbReference type="Proteomes" id="UP000663864"/>
    </source>
</evidence>
<sequence>MNSTSFEKKQCILCNKIGGILTCDGCQQAFCGKHVIEHRQQLNIELENIMQEHDLIQQDIRLSIDNDLLLKEIDKWEKESMKKIQLVAEQTRINLKQILENSNNQILKTCQDVASKLLSAREAENFSEIDLKRWIEQLNELKSQTKLLSMIHIVEDNKSPIYLIEIKQTNTVNTYTKNKELLSSSRRIEERFIEGNGLAIIEDGGLRIKHIDNDHKFIYFRGQKFYTNGCHTLKFKIEHSTGSYSTFIGICSSDINLRQIMYHLTVVVGWFNTTEVWQHGRCIRNTKFQGSKNDEIKTNDIIQLTIDCENKQIELFHERTNKKHTVIVDSNQTPLPWKILLALRRKNDCVKILQSN</sequence>
<accession>A0A814TMA2</accession>
<protein>
    <recommendedName>
        <fullName evidence="4">B box-type domain-containing protein</fullName>
    </recommendedName>
</protein>
<dbReference type="EMBL" id="CAJNOT010001203">
    <property type="protein sequence ID" value="CAF1163352.1"/>
    <property type="molecule type" value="Genomic_DNA"/>
</dbReference>
<evidence type="ECO:0008006" key="4">
    <source>
        <dbReference type="Google" id="ProtNLM"/>
    </source>
</evidence>
<proteinExistence type="predicted"/>
<dbReference type="EMBL" id="CAJOBD010000923">
    <property type="protein sequence ID" value="CAF3736926.1"/>
    <property type="molecule type" value="Genomic_DNA"/>
</dbReference>
<dbReference type="Proteomes" id="UP000663836">
    <property type="component" value="Unassembled WGS sequence"/>
</dbReference>
<dbReference type="AlphaFoldDB" id="A0A814TMA2"/>